<comment type="caution">
    <text evidence="2">The sequence shown here is derived from an EMBL/GenBank/DDBJ whole genome shotgun (WGS) entry which is preliminary data.</text>
</comment>
<evidence type="ECO:0000313" key="2">
    <source>
        <dbReference type="EMBL" id="MDT2690769.1"/>
    </source>
</evidence>
<dbReference type="Pfam" id="PF14213">
    <property type="entry name" value="DUF4325"/>
    <property type="match status" value="1"/>
</dbReference>
<dbReference type="InterPro" id="IPR025474">
    <property type="entry name" value="DUF4325"/>
</dbReference>
<dbReference type="AlphaFoldDB" id="A0AAE4KW95"/>
<sequence>MVKISIMKELKSFSTNDDGDILFEILKKNLDDGNKVVVSFEGIHGLNSSFVNSAFIQLLDLYSFDFIKQNIGFESTNKQINKLILSRFAFETSKCTV</sequence>
<proteinExistence type="predicted"/>
<name>A0AAE4KW95_ENTGA</name>
<organism evidence="2 3">
    <name type="scientific">Enterococcus gallinarum</name>
    <dbReference type="NCBI Taxonomy" id="1353"/>
    <lineage>
        <taxon>Bacteria</taxon>
        <taxon>Bacillati</taxon>
        <taxon>Bacillota</taxon>
        <taxon>Bacilli</taxon>
        <taxon>Lactobacillales</taxon>
        <taxon>Enterococcaceae</taxon>
        <taxon>Enterococcus</taxon>
    </lineage>
</organism>
<dbReference type="EMBL" id="JARPZN010000007">
    <property type="protein sequence ID" value="MDT2690769.1"/>
    <property type="molecule type" value="Genomic_DNA"/>
</dbReference>
<evidence type="ECO:0000313" key="3">
    <source>
        <dbReference type="Proteomes" id="UP001183682"/>
    </source>
</evidence>
<reference evidence="2" key="1">
    <citation type="submission" date="2023-03" db="EMBL/GenBank/DDBJ databases">
        <authorList>
            <person name="Shen W."/>
            <person name="Cai J."/>
        </authorList>
    </citation>
    <scope>NUCLEOTIDE SEQUENCE</scope>
    <source>
        <strain evidence="2">K69-2</strain>
    </source>
</reference>
<feature type="domain" description="DUF4325" evidence="1">
    <location>
        <begin position="18"/>
        <end position="80"/>
    </location>
</feature>
<accession>A0AAE4KW95</accession>
<gene>
    <name evidence="2" type="ORF">P7E30_11230</name>
</gene>
<protein>
    <submittedName>
        <fullName evidence="2">STAS-like domain-containing protein</fullName>
    </submittedName>
</protein>
<dbReference type="RefSeq" id="WP_123836317.1">
    <property type="nucleotide sequence ID" value="NZ_JARPZN010000007.1"/>
</dbReference>
<evidence type="ECO:0000259" key="1">
    <source>
        <dbReference type="Pfam" id="PF14213"/>
    </source>
</evidence>
<dbReference type="Proteomes" id="UP001183682">
    <property type="component" value="Unassembled WGS sequence"/>
</dbReference>